<keyword evidence="5" id="KW-1185">Reference proteome</keyword>
<dbReference type="Proteomes" id="UP000800235">
    <property type="component" value="Unassembled WGS sequence"/>
</dbReference>
<dbReference type="AlphaFoldDB" id="A0A9P4NIP1"/>
<dbReference type="OrthoDB" id="79171at2759"/>
<evidence type="ECO:0008006" key="6">
    <source>
        <dbReference type="Google" id="ProtNLM"/>
    </source>
</evidence>
<sequence length="282" mass="31079">MADLAAAQKELASAIQQLETTKASLEEVTDEKQRGDLNRLISDLEELIPLLEYDLSTMQPATVTPAIITPPAPVEPQKWSVENHPAYQNRNTGQAAAATEAPVVHRFQVKDKIMAMYKRQFAPASIIQITGSQANPKYYVKYEGYSEFATLDSDQIKSIENKKRKADHVSTPSNSSVISAAANINHTLANQVKHEPSKVSDGPIRPAKIPKKIKQQKQLEEGKNKWKAFTAGKAGKASTKQSMFRTGEGVTARVGFTGSGQTMRKDAPRTKHVYQPGESEEY</sequence>
<evidence type="ECO:0000256" key="2">
    <source>
        <dbReference type="SAM" id="Coils"/>
    </source>
</evidence>
<accession>A0A9P4NIP1</accession>
<dbReference type="SUPFAM" id="SSF54160">
    <property type="entry name" value="Chromo domain-like"/>
    <property type="match status" value="1"/>
</dbReference>
<evidence type="ECO:0000313" key="5">
    <source>
        <dbReference type="Proteomes" id="UP000800235"/>
    </source>
</evidence>
<feature type="coiled-coil region" evidence="2">
    <location>
        <begin position="1"/>
        <end position="31"/>
    </location>
</feature>
<comment type="subunit">
    <text evidence="1">Component of the NuA4 histone acetyltransferase complex.</text>
</comment>
<protein>
    <recommendedName>
        <fullName evidence="6">Tudor domain-containing protein</fullName>
    </recommendedName>
</protein>
<keyword evidence="2" id="KW-0175">Coiled coil</keyword>
<evidence type="ECO:0000256" key="3">
    <source>
        <dbReference type="SAM" id="MobiDB-lite"/>
    </source>
</evidence>
<gene>
    <name evidence="4" type="ORF">EJ08DRAFT_672574</name>
</gene>
<dbReference type="InterPro" id="IPR016197">
    <property type="entry name" value="Chromo-like_dom_sf"/>
</dbReference>
<evidence type="ECO:0000256" key="1">
    <source>
        <dbReference type="ARBA" id="ARBA00011353"/>
    </source>
</evidence>
<reference evidence="4" key="1">
    <citation type="journal article" date="2020" name="Stud. Mycol.">
        <title>101 Dothideomycetes genomes: a test case for predicting lifestyles and emergence of pathogens.</title>
        <authorList>
            <person name="Haridas S."/>
            <person name="Albert R."/>
            <person name="Binder M."/>
            <person name="Bloem J."/>
            <person name="Labutti K."/>
            <person name="Salamov A."/>
            <person name="Andreopoulos B."/>
            <person name="Baker S."/>
            <person name="Barry K."/>
            <person name="Bills G."/>
            <person name="Bluhm B."/>
            <person name="Cannon C."/>
            <person name="Castanera R."/>
            <person name="Culley D."/>
            <person name="Daum C."/>
            <person name="Ezra D."/>
            <person name="Gonzalez J."/>
            <person name="Henrissat B."/>
            <person name="Kuo A."/>
            <person name="Liang C."/>
            <person name="Lipzen A."/>
            <person name="Lutzoni F."/>
            <person name="Magnuson J."/>
            <person name="Mondo S."/>
            <person name="Nolan M."/>
            <person name="Ohm R."/>
            <person name="Pangilinan J."/>
            <person name="Park H.-J."/>
            <person name="Ramirez L."/>
            <person name="Alfaro M."/>
            <person name="Sun H."/>
            <person name="Tritt A."/>
            <person name="Yoshinaga Y."/>
            <person name="Zwiers L.-H."/>
            <person name="Turgeon B."/>
            <person name="Goodwin S."/>
            <person name="Spatafora J."/>
            <person name="Crous P."/>
            <person name="Grigoriev I."/>
        </authorList>
    </citation>
    <scope>NUCLEOTIDE SEQUENCE</scope>
    <source>
        <strain evidence="4">CBS 130266</strain>
    </source>
</reference>
<dbReference type="EMBL" id="MU007082">
    <property type="protein sequence ID" value="KAF2423405.1"/>
    <property type="molecule type" value="Genomic_DNA"/>
</dbReference>
<proteinExistence type="predicted"/>
<evidence type="ECO:0000313" key="4">
    <source>
        <dbReference type="EMBL" id="KAF2423405.1"/>
    </source>
</evidence>
<comment type="caution">
    <text evidence="4">The sequence shown here is derived from an EMBL/GenBank/DDBJ whole genome shotgun (WGS) entry which is preliminary data.</text>
</comment>
<name>A0A9P4NIP1_9PEZI</name>
<feature type="region of interest" description="Disordered" evidence="3">
    <location>
        <begin position="253"/>
        <end position="282"/>
    </location>
</feature>
<organism evidence="4 5">
    <name type="scientific">Tothia fuscella</name>
    <dbReference type="NCBI Taxonomy" id="1048955"/>
    <lineage>
        <taxon>Eukaryota</taxon>
        <taxon>Fungi</taxon>
        <taxon>Dikarya</taxon>
        <taxon>Ascomycota</taxon>
        <taxon>Pezizomycotina</taxon>
        <taxon>Dothideomycetes</taxon>
        <taxon>Pleosporomycetidae</taxon>
        <taxon>Venturiales</taxon>
        <taxon>Cylindrosympodiaceae</taxon>
        <taxon>Tothia</taxon>
    </lineage>
</organism>